<keyword evidence="3 5" id="KW-0067">ATP-binding</keyword>
<dbReference type="InterPro" id="IPR017871">
    <property type="entry name" value="ABC_transporter-like_CS"/>
</dbReference>
<dbReference type="SUPFAM" id="SSF52540">
    <property type="entry name" value="P-loop containing nucleoside triphosphate hydrolases"/>
    <property type="match status" value="1"/>
</dbReference>
<dbReference type="EMBL" id="JACSQO010000009">
    <property type="protein sequence ID" value="MBD7945582.1"/>
    <property type="molecule type" value="Genomic_DNA"/>
</dbReference>
<name>A0ABR8RD50_9BACI</name>
<keyword evidence="6" id="KW-1185">Reference proteome</keyword>
<dbReference type="Proteomes" id="UP000640786">
    <property type="component" value="Unassembled WGS sequence"/>
</dbReference>
<keyword evidence="2" id="KW-0547">Nucleotide-binding</keyword>
<dbReference type="SMART" id="SM00382">
    <property type="entry name" value="AAA"/>
    <property type="match status" value="1"/>
</dbReference>
<dbReference type="PROSITE" id="PS50893">
    <property type="entry name" value="ABC_TRANSPORTER_2"/>
    <property type="match status" value="1"/>
</dbReference>
<dbReference type="Gene3D" id="3.40.50.300">
    <property type="entry name" value="P-loop containing nucleotide triphosphate hydrolases"/>
    <property type="match status" value="1"/>
</dbReference>
<dbReference type="PANTHER" id="PTHR42781:SF4">
    <property type="entry name" value="SPERMIDINE_PUTRESCINE IMPORT ATP-BINDING PROTEIN POTA"/>
    <property type="match status" value="1"/>
</dbReference>
<dbReference type="RefSeq" id="WP_191697606.1">
    <property type="nucleotide sequence ID" value="NZ_JACSQO010000009.1"/>
</dbReference>
<dbReference type="PROSITE" id="PS00211">
    <property type="entry name" value="ABC_TRANSPORTER_1"/>
    <property type="match status" value="1"/>
</dbReference>
<comment type="caution">
    <text evidence="5">The sequence shown here is derived from an EMBL/GenBank/DDBJ whole genome shotgun (WGS) entry which is preliminary data.</text>
</comment>
<evidence type="ECO:0000256" key="3">
    <source>
        <dbReference type="ARBA" id="ARBA00022840"/>
    </source>
</evidence>
<dbReference type="InterPro" id="IPR050093">
    <property type="entry name" value="ABC_SmlMolc_Importer"/>
</dbReference>
<keyword evidence="1" id="KW-0813">Transport</keyword>
<evidence type="ECO:0000259" key="4">
    <source>
        <dbReference type="PROSITE" id="PS50893"/>
    </source>
</evidence>
<proteinExistence type="predicted"/>
<dbReference type="InterPro" id="IPR027417">
    <property type="entry name" value="P-loop_NTPase"/>
</dbReference>
<dbReference type="InterPro" id="IPR003593">
    <property type="entry name" value="AAA+_ATPase"/>
</dbReference>
<organism evidence="5 6">
    <name type="scientific">Psychrobacillus faecigallinarum</name>
    <dbReference type="NCBI Taxonomy" id="2762235"/>
    <lineage>
        <taxon>Bacteria</taxon>
        <taxon>Bacillati</taxon>
        <taxon>Bacillota</taxon>
        <taxon>Bacilli</taxon>
        <taxon>Bacillales</taxon>
        <taxon>Bacillaceae</taxon>
        <taxon>Psychrobacillus</taxon>
    </lineage>
</organism>
<dbReference type="Pfam" id="PF00005">
    <property type="entry name" value="ABC_tran"/>
    <property type="match status" value="1"/>
</dbReference>
<evidence type="ECO:0000313" key="6">
    <source>
        <dbReference type="Proteomes" id="UP000640786"/>
    </source>
</evidence>
<evidence type="ECO:0000256" key="1">
    <source>
        <dbReference type="ARBA" id="ARBA00022448"/>
    </source>
</evidence>
<gene>
    <name evidence="5" type="ORF">H9650_15835</name>
</gene>
<dbReference type="InterPro" id="IPR003439">
    <property type="entry name" value="ABC_transporter-like_ATP-bd"/>
</dbReference>
<evidence type="ECO:0000256" key="2">
    <source>
        <dbReference type="ARBA" id="ARBA00022741"/>
    </source>
</evidence>
<dbReference type="GO" id="GO:0005524">
    <property type="term" value="F:ATP binding"/>
    <property type="evidence" value="ECO:0007669"/>
    <property type="project" value="UniProtKB-KW"/>
</dbReference>
<reference evidence="5 6" key="1">
    <citation type="submission" date="2020-08" db="EMBL/GenBank/DDBJ databases">
        <title>A Genomic Blueprint of the Chicken Gut Microbiome.</title>
        <authorList>
            <person name="Gilroy R."/>
            <person name="Ravi A."/>
            <person name="Getino M."/>
            <person name="Pursley I."/>
            <person name="Horton D.L."/>
            <person name="Alikhan N.-F."/>
            <person name="Baker D."/>
            <person name="Gharbi K."/>
            <person name="Hall N."/>
            <person name="Watson M."/>
            <person name="Adriaenssens E.M."/>
            <person name="Foster-Nyarko E."/>
            <person name="Jarju S."/>
            <person name="Secka A."/>
            <person name="Antonio M."/>
            <person name="Oren A."/>
            <person name="Chaudhuri R."/>
            <person name="La Ragione R.M."/>
            <person name="Hildebrand F."/>
            <person name="Pallen M.J."/>
        </authorList>
    </citation>
    <scope>NUCLEOTIDE SEQUENCE [LARGE SCALE GENOMIC DNA]</scope>
    <source>
        <strain evidence="5 6">Sa2BUA9</strain>
    </source>
</reference>
<sequence length="239" mass="27425">MNHLLELNSVTKNYWKTEGDSHRPFLFENITTIITSPQRVVLLGKSGQGKSTLLRTIGLMEEFDQGEIKYKGNSSKSQDAREWRMNIAYVSQHPVMLPGTIEYNLKTVSRLHDKPFEEKYAKSLMVQLGLQHLSWDKQAKDLSGGEKQRVALIRSLLLRPTILLLDEVTASLDQQSKEYVEGLLLKLHKEEDISFILITHDTQQAKSIGERIWLMEDGKLSIDTDARSFFDVSMDEVFK</sequence>
<evidence type="ECO:0000313" key="5">
    <source>
        <dbReference type="EMBL" id="MBD7945582.1"/>
    </source>
</evidence>
<accession>A0ABR8RD50</accession>
<feature type="domain" description="ABC transporter" evidence="4">
    <location>
        <begin position="5"/>
        <end position="239"/>
    </location>
</feature>
<dbReference type="PANTHER" id="PTHR42781">
    <property type="entry name" value="SPERMIDINE/PUTRESCINE IMPORT ATP-BINDING PROTEIN POTA"/>
    <property type="match status" value="1"/>
</dbReference>
<protein>
    <submittedName>
        <fullName evidence="5">ATP-binding cassette domain-containing protein</fullName>
    </submittedName>
</protein>